<dbReference type="EMBL" id="UZAE01002268">
    <property type="protein sequence ID" value="VDN99577.1"/>
    <property type="molecule type" value="Genomic_DNA"/>
</dbReference>
<keyword evidence="3" id="KW-1185">Reference proteome</keyword>
<dbReference type="InterPro" id="IPR027267">
    <property type="entry name" value="AH/BAR_dom_sf"/>
</dbReference>
<dbReference type="Proteomes" id="UP000278807">
    <property type="component" value="Unassembled WGS sequence"/>
</dbReference>
<dbReference type="AlphaFoldDB" id="A0A0R3T9I1"/>
<protein>
    <submittedName>
        <fullName evidence="4">BAR domain-containing protein</fullName>
    </submittedName>
</protein>
<dbReference type="Gene3D" id="1.20.1270.60">
    <property type="entry name" value="Arfaptin homology (AH) domain/BAR domain"/>
    <property type="match status" value="1"/>
</dbReference>
<name>A0A0R3T9I1_RODNA</name>
<dbReference type="Pfam" id="PF03114">
    <property type="entry name" value="BAR"/>
    <property type="match status" value="1"/>
</dbReference>
<gene>
    <name evidence="2" type="ORF">HNAJ_LOCUS3718</name>
</gene>
<dbReference type="STRING" id="102285.A0A0R3T9I1"/>
<accession>A0A0R3T9I1</accession>
<feature type="domain" description="BAR" evidence="1">
    <location>
        <begin position="6"/>
        <end position="253"/>
    </location>
</feature>
<evidence type="ECO:0000313" key="3">
    <source>
        <dbReference type="Proteomes" id="UP000278807"/>
    </source>
</evidence>
<dbReference type="GO" id="GO:0005737">
    <property type="term" value="C:cytoplasm"/>
    <property type="evidence" value="ECO:0007669"/>
    <property type="project" value="InterPro"/>
</dbReference>
<sequence length="258" mass="29224">MSNLGKFIDGANTLFNRASQFTNEIRGASIKTPYPDDIVIDFDTADKLKKVCEKLHSGVTAWLNPNPADRMQDMVLEKFDAKKQPKLTAAELLGKLEQDLATEMSQESSSDQFGLMLSQHGQMQAEIGAAERQLIMEIQKGFLSTAKHYLDVVYPSINTQRRSLEVTRLDYDASKQKKDSCTAEDKIRPLIAAFEMNQTKYNEALQKTREVNAQLKMIQGDLRENFKAMASAQVRYYTACHEQSRKLTAKWDSSNLRA</sequence>
<organism evidence="4">
    <name type="scientific">Rodentolepis nana</name>
    <name type="common">Dwarf tapeworm</name>
    <name type="synonym">Hymenolepis nana</name>
    <dbReference type="NCBI Taxonomy" id="102285"/>
    <lineage>
        <taxon>Eukaryota</taxon>
        <taxon>Metazoa</taxon>
        <taxon>Spiralia</taxon>
        <taxon>Lophotrochozoa</taxon>
        <taxon>Platyhelminthes</taxon>
        <taxon>Cestoda</taxon>
        <taxon>Eucestoda</taxon>
        <taxon>Cyclophyllidea</taxon>
        <taxon>Hymenolepididae</taxon>
        <taxon>Rodentolepis</taxon>
    </lineage>
</organism>
<dbReference type="SMART" id="SM00721">
    <property type="entry name" value="BAR"/>
    <property type="match status" value="1"/>
</dbReference>
<evidence type="ECO:0000313" key="2">
    <source>
        <dbReference type="EMBL" id="VDN99577.1"/>
    </source>
</evidence>
<reference evidence="2 3" key="2">
    <citation type="submission" date="2018-11" db="EMBL/GenBank/DDBJ databases">
        <authorList>
            <consortium name="Pathogen Informatics"/>
        </authorList>
    </citation>
    <scope>NUCLEOTIDE SEQUENCE [LARGE SCALE GENOMIC DNA]</scope>
</reference>
<reference evidence="4" key="1">
    <citation type="submission" date="2017-02" db="UniProtKB">
        <authorList>
            <consortium name="WormBaseParasite"/>
        </authorList>
    </citation>
    <scope>IDENTIFICATION</scope>
</reference>
<evidence type="ECO:0000313" key="4">
    <source>
        <dbReference type="WBParaSite" id="HNAJ_0000372001-mRNA-1"/>
    </source>
</evidence>
<dbReference type="SUPFAM" id="SSF103657">
    <property type="entry name" value="BAR/IMD domain-like"/>
    <property type="match status" value="1"/>
</dbReference>
<dbReference type="WBParaSite" id="HNAJ_0000372001-mRNA-1">
    <property type="protein sequence ID" value="HNAJ_0000372001-mRNA-1"/>
    <property type="gene ID" value="HNAJ_0000372001"/>
</dbReference>
<proteinExistence type="predicted"/>
<dbReference type="OrthoDB" id="14167at2759"/>
<dbReference type="InterPro" id="IPR004148">
    <property type="entry name" value="BAR_dom"/>
</dbReference>
<evidence type="ECO:0000259" key="1">
    <source>
        <dbReference type="SMART" id="SM00721"/>
    </source>
</evidence>